<protein>
    <recommendedName>
        <fullName evidence="4">Lipoprotein</fullName>
    </recommendedName>
</protein>
<comment type="caution">
    <text evidence="2">The sequence shown here is derived from an EMBL/GenBank/DDBJ whole genome shotgun (WGS) entry which is preliminary data.</text>
</comment>
<sequence length="123" mass="13347">MKASSALPRLCAAVCVLALAAGAGCSRNNRVLVNNNAFDGVYFRASLTADKENPQRFSVLVRNAARTLKGAKEAGRYEATKYCAKYYGWSEVDWAIGPETPDAQLRLNEDGDLILNGECTGWV</sequence>
<dbReference type="PROSITE" id="PS51257">
    <property type="entry name" value="PROKAR_LIPOPROTEIN"/>
    <property type="match status" value="1"/>
</dbReference>
<organism evidence="2 3">
    <name type="scientific">Pseudooceanicola pacificus</name>
    <dbReference type="NCBI Taxonomy" id="2676438"/>
    <lineage>
        <taxon>Bacteria</taxon>
        <taxon>Pseudomonadati</taxon>
        <taxon>Pseudomonadota</taxon>
        <taxon>Alphaproteobacteria</taxon>
        <taxon>Rhodobacterales</taxon>
        <taxon>Paracoccaceae</taxon>
        <taxon>Pseudooceanicola</taxon>
    </lineage>
</organism>
<dbReference type="Proteomes" id="UP000443843">
    <property type="component" value="Unassembled WGS sequence"/>
</dbReference>
<feature type="signal peptide" evidence="1">
    <location>
        <begin position="1"/>
        <end position="20"/>
    </location>
</feature>
<evidence type="ECO:0000313" key="2">
    <source>
        <dbReference type="EMBL" id="MWB78881.1"/>
    </source>
</evidence>
<dbReference type="AlphaFoldDB" id="A0A844W7P6"/>
<reference evidence="2 3" key="1">
    <citation type="submission" date="2019-11" db="EMBL/GenBank/DDBJ databases">
        <title>Pseudooceanicola pacifica sp. nov., isolated from deep-sea sediment of the Pacific Ocean.</title>
        <authorList>
            <person name="Lyu L."/>
        </authorList>
    </citation>
    <scope>NUCLEOTIDE SEQUENCE [LARGE SCALE GENOMIC DNA]</scope>
    <source>
        <strain evidence="2 3">216_PA32_1</strain>
    </source>
</reference>
<keyword evidence="1" id="KW-0732">Signal</keyword>
<proteinExistence type="predicted"/>
<feature type="chain" id="PRO_5032949487" description="Lipoprotein" evidence="1">
    <location>
        <begin position="21"/>
        <end position="123"/>
    </location>
</feature>
<dbReference type="EMBL" id="WNXQ01000007">
    <property type="protein sequence ID" value="MWB78881.1"/>
    <property type="molecule type" value="Genomic_DNA"/>
</dbReference>
<evidence type="ECO:0000313" key="3">
    <source>
        <dbReference type="Proteomes" id="UP000443843"/>
    </source>
</evidence>
<gene>
    <name evidence="2" type="ORF">GLS40_12645</name>
</gene>
<dbReference type="RefSeq" id="WP_160383098.1">
    <property type="nucleotide sequence ID" value="NZ_WNXQ01000007.1"/>
</dbReference>
<evidence type="ECO:0000256" key="1">
    <source>
        <dbReference type="SAM" id="SignalP"/>
    </source>
</evidence>
<keyword evidence="3" id="KW-1185">Reference proteome</keyword>
<accession>A0A844W7P6</accession>
<evidence type="ECO:0008006" key="4">
    <source>
        <dbReference type="Google" id="ProtNLM"/>
    </source>
</evidence>
<name>A0A844W7P6_9RHOB</name>